<dbReference type="InterPro" id="IPR018838">
    <property type="entry name" value="ZGRF1-like_N"/>
</dbReference>
<feature type="region of interest" description="Disordered" evidence="1">
    <location>
        <begin position="319"/>
        <end position="339"/>
    </location>
</feature>
<evidence type="ECO:0000313" key="3">
    <source>
        <dbReference type="EMBL" id="WEW56404.1"/>
    </source>
</evidence>
<dbReference type="GO" id="GO:0035861">
    <property type="term" value="C:site of double-strand break"/>
    <property type="evidence" value="ECO:0007669"/>
    <property type="project" value="TreeGrafter"/>
</dbReference>
<feature type="region of interest" description="Disordered" evidence="1">
    <location>
        <begin position="162"/>
        <end position="243"/>
    </location>
</feature>
<name>A0AAF0DE00_9EURO</name>
<feature type="domain" description="5'-3' DNA helicase ZGRF1-like N-terminal" evidence="2">
    <location>
        <begin position="25"/>
        <end position="105"/>
    </location>
</feature>
<feature type="compositionally biased region" description="Polar residues" evidence="1">
    <location>
        <begin position="272"/>
        <end position="281"/>
    </location>
</feature>
<reference evidence="3" key="1">
    <citation type="submission" date="2023-03" db="EMBL/GenBank/DDBJ databases">
        <title>Emydomyces testavorans Genome Sequence.</title>
        <authorList>
            <person name="Hoyer L."/>
        </authorList>
    </citation>
    <scope>NUCLEOTIDE SEQUENCE</scope>
    <source>
        <strain evidence="3">16-2883</strain>
    </source>
</reference>
<feature type="compositionally biased region" description="Polar residues" evidence="1">
    <location>
        <begin position="319"/>
        <end position="333"/>
    </location>
</feature>
<feature type="region of interest" description="Disordered" evidence="1">
    <location>
        <begin position="405"/>
        <end position="550"/>
    </location>
</feature>
<keyword evidence="4" id="KW-1185">Reference proteome</keyword>
<dbReference type="EMBL" id="CP120627">
    <property type="protein sequence ID" value="WEW56404.1"/>
    <property type="molecule type" value="Genomic_DNA"/>
</dbReference>
<dbReference type="PANTHER" id="PTHR28535:SF1">
    <property type="entry name" value="PROTEIN ZGRF1"/>
    <property type="match status" value="1"/>
</dbReference>
<organism evidence="3 4">
    <name type="scientific">Emydomyces testavorans</name>
    <dbReference type="NCBI Taxonomy" id="2070801"/>
    <lineage>
        <taxon>Eukaryota</taxon>
        <taxon>Fungi</taxon>
        <taxon>Dikarya</taxon>
        <taxon>Ascomycota</taxon>
        <taxon>Pezizomycotina</taxon>
        <taxon>Eurotiomycetes</taxon>
        <taxon>Eurotiomycetidae</taxon>
        <taxon>Onygenales</taxon>
        <taxon>Nannizziopsiaceae</taxon>
        <taxon>Emydomyces</taxon>
    </lineage>
</organism>
<dbReference type="InterPro" id="IPR052800">
    <property type="entry name" value="DNA_Repair_Helicase_ZGRF1"/>
</dbReference>
<feature type="compositionally biased region" description="Polar residues" evidence="1">
    <location>
        <begin position="446"/>
        <end position="456"/>
    </location>
</feature>
<feature type="compositionally biased region" description="Polar residues" evidence="1">
    <location>
        <begin position="231"/>
        <end position="241"/>
    </location>
</feature>
<feature type="compositionally biased region" description="Low complexity" evidence="1">
    <location>
        <begin position="502"/>
        <end position="513"/>
    </location>
</feature>
<dbReference type="PANTHER" id="PTHR28535">
    <property type="entry name" value="ZINC FINGER GRF-TYPE CONTAINING 1"/>
    <property type="match status" value="1"/>
</dbReference>
<feature type="compositionally biased region" description="Basic and acidic residues" evidence="1">
    <location>
        <begin position="170"/>
        <end position="186"/>
    </location>
</feature>
<dbReference type="GO" id="GO:0006302">
    <property type="term" value="P:double-strand break repair"/>
    <property type="evidence" value="ECO:0007669"/>
    <property type="project" value="TreeGrafter"/>
</dbReference>
<dbReference type="GO" id="GO:0005634">
    <property type="term" value="C:nucleus"/>
    <property type="evidence" value="ECO:0007669"/>
    <property type="project" value="TreeGrafter"/>
</dbReference>
<evidence type="ECO:0000256" key="1">
    <source>
        <dbReference type="SAM" id="MobiDB-lite"/>
    </source>
</evidence>
<accession>A0AAF0DE00</accession>
<dbReference type="Proteomes" id="UP001219355">
    <property type="component" value="Chromosome 1"/>
</dbReference>
<gene>
    <name evidence="3" type="ORF">PRK78_001847</name>
</gene>
<sequence>MSLAFPTRATTTSFSVGTSQYTAPVIKFRCLYTFDVKRKAKRWQDGYLQFHTFNRRAMVYGSSSDLIGDIYVRGNDGVQGGQQLELERGVLVDVGECLEKTETDLTELLDKRKSNAVMSSSKTVLRRMSTAPGNGSSLMNPSAQAKPLSELLGKHRTSIGRAVLPTKSPFEIRHENNQYDRAAERPTKRRKHSPAQENEQESFRDSRTSLGNTRNRTLQSETNDSEHTAIGFQSGSRQKLSNEPLMSFQPASALKIAASNRSNHSLKESRKAISSNQKSITSMLSGEKPITLFPSSTERPRKKLLCLEMIKRPMAANQSIQAKTTGGTRNSTGQRDKANTFEDNCATAMGGLARHRGEKINVLTPVSGNCTMEFAPSTSTMRVLEESFNETDVPPSSQTITKSISDFFKPSQPPPQSLDEHKENAGQVPQPRSLLRSHSDIEPLARQSTKNTTALPSNHAAPNRSDPAQKSHGKGLLKSLSDTSALRAKPTGPSRALQTRLMTAADSSATSSTMDDEEQGPWTSEALDLFDWWPPGRPKPGIRKESDMHC</sequence>
<feature type="compositionally biased region" description="Polar residues" evidence="1">
    <location>
        <begin position="208"/>
        <end position="222"/>
    </location>
</feature>
<dbReference type="Pfam" id="PF10382">
    <property type="entry name" value="ZGRF1-like_N"/>
    <property type="match status" value="1"/>
</dbReference>
<evidence type="ECO:0000313" key="4">
    <source>
        <dbReference type="Proteomes" id="UP001219355"/>
    </source>
</evidence>
<dbReference type="AlphaFoldDB" id="A0AAF0DE00"/>
<protein>
    <recommendedName>
        <fullName evidence="2">5'-3' DNA helicase ZGRF1-like N-terminal domain-containing protein</fullName>
    </recommendedName>
</protein>
<evidence type="ECO:0000259" key="2">
    <source>
        <dbReference type="Pfam" id="PF10382"/>
    </source>
</evidence>
<feature type="region of interest" description="Disordered" evidence="1">
    <location>
        <begin position="259"/>
        <end position="281"/>
    </location>
</feature>
<proteinExistence type="predicted"/>